<dbReference type="SMART" id="SM00884">
    <property type="entry name" value="Cullin_Nedd8"/>
    <property type="match status" value="1"/>
</dbReference>
<dbReference type="InterPro" id="IPR045093">
    <property type="entry name" value="Cullin"/>
</dbReference>
<dbReference type="SUPFAM" id="SSF46785">
    <property type="entry name" value="Winged helix' DNA-binding domain"/>
    <property type="match status" value="1"/>
</dbReference>
<protein>
    <recommendedName>
        <fullName evidence="7">Cullin-1</fullName>
    </recommendedName>
</protein>
<dbReference type="InterPro" id="IPR016159">
    <property type="entry name" value="Cullin_repeat-like_dom_sf"/>
</dbReference>
<dbReference type="PROSITE" id="PS50069">
    <property type="entry name" value="CULLIN_2"/>
    <property type="match status" value="1"/>
</dbReference>
<dbReference type="Gene3D" id="4.10.1030.10">
    <property type="entry name" value="Ring Box Chain A, domain 5"/>
    <property type="match status" value="1"/>
</dbReference>
<dbReference type="InterPro" id="IPR036388">
    <property type="entry name" value="WH-like_DNA-bd_sf"/>
</dbReference>
<organism evidence="11 12">
    <name type="scientific">Oreochromis niloticus</name>
    <name type="common">Nile tilapia</name>
    <name type="synonym">Tilapia nilotica</name>
    <dbReference type="NCBI Taxonomy" id="8128"/>
    <lineage>
        <taxon>Eukaryota</taxon>
        <taxon>Metazoa</taxon>
        <taxon>Chordata</taxon>
        <taxon>Craniata</taxon>
        <taxon>Vertebrata</taxon>
        <taxon>Euteleostomi</taxon>
        <taxon>Actinopterygii</taxon>
        <taxon>Neopterygii</taxon>
        <taxon>Teleostei</taxon>
        <taxon>Neoteleostei</taxon>
        <taxon>Acanthomorphata</taxon>
        <taxon>Ovalentaria</taxon>
        <taxon>Cichlomorphae</taxon>
        <taxon>Cichliformes</taxon>
        <taxon>Cichlidae</taxon>
        <taxon>African cichlids</taxon>
        <taxon>Pseudocrenilabrinae</taxon>
        <taxon>Oreochromini</taxon>
        <taxon>Oreochromis</taxon>
    </lineage>
</organism>
<comment type="similarity">
    <text evidence="2 8 9">Belongs to the cullin family.</text>
</comment>
<dbReference type="InterPro" id="IPR001373">
    <property type="entry name" value="Cullin_N"/>
</dbReference>
<evidence type="ECO:0000313" key="12">
    <source>
        <dbReference type="Proteomes" id="UP000005207"/>
    </source>
</evidence>
<dbReference type="Ensembl" id="ENSONIT00000080218.1">
    <property type="protein sequence ID" value="ENSONIP00000032394.1"/>
    <property type="gene ID" value="ENSONIG00000017656.2"/>
</dbReference>
<dbReference type="GO" id="GO:0031146">
    <property type="term" value="P:SCF-dependent proteasomal ubiquitin-dependent protein catabolic process"/>
    <property type="evidence" value="ECO:0007669"/>
    <property type="project" value="UniProtKB-ARBA"/>
</dbReference>
<dbReference type="GO" id="GO:0070936">
    <property type="term" value="P:protein K48-linked ubiquitination"/>
    <property type="evidence" value="ECO:0007669"/>
    <property type="project" value="UniProtKB-ARBA"/>
</dbReference>
<dbReference type="InterPro" id="IPR016157">
    <property type="entry name" value="Cullin_CS"/>
</dbReference>
<evidence type="ECO:0000256" key="8">
    <source>
        <dbReference type="PROSITE-ProRule" id="PRU00330"/>
    </source>
</evidence>
<dbReference type="Gene3D" id="1.20.1310.10">
    <property type="entry name" value="Cullin Repeats"/>
    <property type="match status" value="4"/>
</dbReference>
<dbReference type="PROSITE" id="PS01256">
    <property type="entry name" value="CULLIN_1"/>
    <property type="match status" value="1"/>
</dbReference>
<dbReference type="GO" id="GO:0019005">
    <property type="term" value="C:SCF ubiquitin ligase complex"/>
    <property type="evidence" value="ECO:0007669"/>
    <property type="project" value="UniProtKB-ARBA"/>
</dbReference>
<evidence type="ECO:0000256" key="1">
    <source>
        <dbReference type="ARBA" id="ARBA00004906"/>
    </source>
</evidence>
<dbReference type="SMART" id="SM00182">
    <property type="entry name" value="CULLIN"/>
    <property type="match status" value="1"/>
</dbReference>
<dbReference type="Pfam" id="PF26557">
    <property type="entry name" value="Cullin_AB"/>
    <property type="match status" value="1"/>
</dbReference>
<reference evidence="11" key="2">
    <citation type="submission" date="2025-08" db="UniProtKB">
        <authorList>
            <consortium name="Ensembl"/>
        </authorList>
    </citation>
    <scope>IDENTIFICATION</scope>
</reference>
<evidence type="ECO:0000256" key="2">
    <source>
        <dbReference type="ARBA" id="ARBA00006019"/>
    </source>
</evidence>
<evidence type="ECO:0000259" key="10">
    <source>
        <dbReference type="PROSITE" id="PS50069"/>
    </source>
</evidence>
<dbReference type="Pfam" id="PF10557">
    <property type="entry name" value="Cullin_Nedd8"/>
    <property type="match status" value="1"/>
</dbReference>
<dbReference type="FunFam" id="1.10.10.10:FF:000161">
    <property type="entry name" value="Cullin 1"/>
    <property type="match status" value="1"/>
</dbReference>
<reference evidence="11" key="3">
    <citation type="submission" date="2025-09" db="UniProtKB">
        <authorList>
            <consortium name="Ensembl"/>
        </authorList>
    </citation>
    <scope>IDENTIFICATION</scope>
</reference>
<feature type="domain" description="Cullin family profile" evidence="10">
    <location>
        <begin position="393"/>
        <end position="612"/>
    </location>
</feature>
<dbReference type="InterPro" id="IPR059120">
    <property type="entry name" value="Cullin-like_AB"/>
</dbReference>
<accession>A0A669BD62</accession>
<dbReference type="InterPro" id="IPR019559">
    <property type="entry name" value="Cullin_neddylation_domain"/>
</dbReference>
<dbReference type="FunFam" id="1.20.1310.10:FF:000011">
    <property type="entry name" value="Cullin 1"/>
    <property type="match status" value="1"/>
</dbReference>
<keyword evidence="3" id="KW-0488">Methylation</keyword>
<gene>
    <name evidence="11" type="primary">CUL1</name>
    <name evidence="11" type="synonym">cul1</name>
</gene>
<sequence>MSSNRTQNPHGLKQIGLDQIWDDLRAGIQQVYTRQSMAKSRYMELYTHVYNYCTSGAQFVGLELYKRLKEFLKNYLTSLLKDGEDLMDECVLKFYTQQWEDYRFSSKVLNGICAYLNRHWVRRECDEGRKGIYEIYSLALVTWRECLFRPLNKQVTNAVLKLIERERNGETINTRLISGVVQSYVELGLNEEDAFAKGPTLSVYKEYFECQFLTDTERFYTRESTEFLQQNPVTEYMKKAEARLLEEQRRVQVYLHESTQDELARKCEQVLIEKHLEIFHTEFQNLLDADKNEDLGRMYNLVSRITDGLGELKKLLETHIHNQGLAAIEKCGEAALNDPKVYVQTTLDVHKKYNALVMSAFNNDAGFVAALDKACGRFINNNAVTRMAQSSSKSPELLARYCDSLLKKSSKNPEEAELEDTLNQVMVVFKYIEDKDVFQKFYAKMLAKRLVHQNSASDDAEASMISKLKQACGFEYTSKLQRMFQDIGVSKDLNEQFKKHLTNSEPLDLDFSIQVLSSGSWPFQQSCTFALPSEVIHSERTVVRYVWRPRGAEPTPLLTVAVLVDRYTLQASTFQMAILLQYNTEDSYTVQQLTDSTQIKTDILVQVLQILLKSKLLVLEDENANVDEVEFKSDTVIKLFLGYKNKKLRVNINVPMKTEQKQEQETTHKNIEEDRKLLIQAAIVRIMKMRKVLKHQQLLAEVLNQLSSRFKPRVPVIKKCIDILIEKEYLERVDGEKDTYSYLA</sequence>
<dbReference type="SUPFAM" id="SSF75632">
    <property type="entry name" value="Cullin homology domain"/>
    <property type="match status" value="1"/>
</dbReference>
<proteinExistence type="inferred from homology"/>
<dbReference type="FunFam" id="1.10.10.10:FF:000014">
    <property type="entry name" value="Cullin 1"/>
    <property type="match status" value="1"/>
</dbReference>
<dbReference type="GO" id="GO:0006915">
    <property type="term" value="P:apoptotic process"/>
    <property type="evidence" value="ECO:0007669"/>
    <property type="project" value="UniProtKB-ARBA"/>
</dbReference>
<dbReference type="PANTHER" id="PTHR11932">
    <property type="entry name" value="CULLIN"/>
    <property type="match status" value="1"/>
</dbReference>
<dbReference type="FunFam" id="1.20.1310.10:FF:000007">
    <property type="entry name" value="Cullin 1"/>
    <property type="match status" value="1"/>
</dbReference>
<keyword evidence="4" id="KW-1017">Isopeptide bond</keyword>
<keyword evidence="12" id="KW-1185">Reference proteome</keyword>
<dbReference type="UniPathway" id="UPA00143"/>
<evidence type="ECO:0000256" key="3">
    <source>
        <dbReference type="ARBA" id="ARBA00022481"/>
    </source>
</evidence>
<dbReference type="Proteomes" id="UP000005207">
    <property type="component" value="Linkage group LG9"/>
</dbReference>
<keyword evidence="5" id="KW-0833">Ubl conjugation pathway</keyword>
<dbReference type="FunFam" id="1.20.1310.10:FF:000019">
    <property type="entry name" value="Cullin 1"/>
    <property type="match status" value="1"/>
</dbReference>
<evidence type="ECO:0000313" key="11">
    <source>
        <dbReference type="Ensembl" id="ENSONIP00000032394.1"/>
    </source>
</evidence>
<dbReference type="Pfam" id="PF00888">
    <property type="entry name" value="Cullin"/>
    <property type="match status" value="1"/>
</dbReference>
<evidence type="ECO:0000256" key="5">
    <source>
        <dbReference type="ARBA" id="ARBA00022786"/>
    </source>
</evidence>
<evidence type="ECO:0000256" key="4">
    <source>
        <dbReference type="ARBA" id="ARBA00022499"/>
    </source>
</evidence>
<comment type="pathway">
    <text evidence="1">Protein modification; protein ubiquitination.</text>
</comment>
<dbReference type="Gene3D" id="1.10.10.10">
    <property type="entry name" value="Winged helix-like DNA-binding domain superfamily/Winged helix DNA-binding domain"/>
    <property type="match status" value="2"/>
</dbReference>
<dbReference type="FunFam" id="1.20.1310.10:FF:000023">
    <property type="entry name" value="cullin-1"/>
    <property type="match status" value="1"/>
</dbReference>
<dbReference type="InterPro" id="IPR016158">
    <property type="entry name" value="Cullin_homology"/>
</dbReference>
<evidence type="ECO:0000256" key="7">
    <source>
        <dbReference type="ARBA" id="ARBA00069612"/>
    </source>
</evidence>
<dbReference type="InterPro" id="IPR036390">
    <property type="entry name" value="WH_DNA-bd_sf"/>
</dbReference>
<reference evidence="12" key="1">
    <citation type="submission" date="2012-01" db="EMBL/GenBank/DDBJ databases">
        <title>The Genome Sequence of Oreochromis niloticus (Nile Tilapia).</title>
        <authorList>
            <consortium name="Broad Institute Genome Assembly Team"/>
            <consortium name="Broad Institute Sequencing Platform"/>
            <person name="Di Palma F."/>
            <person name="Johnson J."/>
            <person name="Lander E.S."/>
            <person name="Lindblad-Toh K."/>
        </authorList>
    </citation>
    <scope>NUCLEOTIDE SEQUENCE [LARGE SCALE GENOMIC DNA]</scope>
</reference>
<dbReference type="GeneTree" id="ENSGT00940000154774"/>
<dbReference type="SUPFAM" id="SSF74788">
    <property type="entry name" value="Cullin repeat-like"/>
    <property type="match status" value="1"/>
</dbReference>
<name>A0A669BD62_ORENI</name>
<dbReference type="GO" id="GO:0031625">
    <property type="term" value="F:ubiquitin protein ligase binding"/>
    <property type="evidence" value="ECO:0007669"/>
    <property type="project" value="InterPro"/>
</dbReference>
<dbReference type="AlphaFoldDB" id="A0A669BD62"/>
<evidence type="ECO:0000256" key="9">
    <source>
        <dbReference type="RuleBase" id="RU003829"/>
    </source>
</evidence>
<dbReference type="InterPro" id="IPR036317">
    <property type="entry name" value="Cullin_homology_sf"/>
</dbReference>
<keyword evidence="6" id="KW-0832">Ubl conjugation</keyword>
<evidence type="ECO:0000256" key="6">
    <source>
        <dbReference type="ARBA" id="ARBA00022843"/>
    </source>
</evidence>